<accession>W8F3J7</accession>
<reference evidence="1 2" key="1">
    <citation type="submission" date="2014-01" db="EMBL/GenBank/DDBJ databases">
        <title>Complete genome sequence of ionizing-radiation resistance bacterium Hymenobacter swuensis DY53.</title>
        <authorList>
            <person name="Jung J.-H."/>
            <person name="Jeong S.-W."/>
            <person name="Joe M.-H."/>
            <person name="Cho y.-j."/>
            <person name="Kim M.-K."/>
            <person name="Lim S.-Y."/>
        </authorList>
    </citation>
    <scope>NUCLEOTIDE SEQUENCE [LARGE SCALE GENOMIC DNA]</scope>
    <source>
        <strain evidence="1 2">DY53</strain>
    </source>
</reference>
<keyword evidence="2" id="KW-1185">Reference proteome</keyword>
<sequence length="47" mass="5041">MRRPATAKTGPKVANSPVTLAWDFANGTHPPIIQKRSRGILPNCASI</sequence>
<gene>
    <name evidence="1" type="ORF">Hsw_0775</name>
</gene>
<evidence type="ECO:0000313" key="2">
    <source>
        <dbReference type="Proteomes" id="UP000019423"/>
    </source>
</evidence>
<dbReference type="AlphaFoldDB" id="W8F3J7"/>
<organism evidence="1 2">
    <name type="scientific">Hymenobacter swuensis DY53</name>
    <dbReference type="NCBI Taxonomy" id="1227739"/>
    <lineage>
        <taxon>Bacteria</taxon>
        <taxon>Pseudomonadati</taxon>
        <taxon>Bacteroidota</taxon>
        <taxon>Cytophagia</taxon>
        <taxon>Cytophagales</taxon>
        <taxon>Hymenobacteraceae</taxon>
        <taxon>Hymenobacter</taxon>
    </lineage>
</organism>
<dbReference type="PATRIC" id="fig|1227739.3.peg.1027"/>
<dbReference type="Proteomes" id="UP000019423">
    <property type="component" value="Chromosome"/>
</dbReference>
<dbReference type="STRING" id="1227739.Hsw_0775"/>
<dbReference type="KEGG" id="hsw:Hsw_0775"/>
<dbReference type="EMBL" id="CP007145">
    <property type="protein sequence ID" value="AHJ96370.1"/>
    <property type="molecule type" value="Genomic_DNA"/>
</dbReference>
<name>W8F3J7_9BACT</name>
<proteinExistence type="predicted"/>
<protein>
    <submittedName>
        <fullName evidence="1">Uncharacterized protein</fullName>
    </submittedName>
</protein>
<evidence type="ECO:0000313" key="1">
    <source>
        <dbReference type="EMBL" id="AHJ96370.1"/>
    </source>
</evidence>
<dbReference type="HOGENOM" id="CLU_3168999_0_0_10"/>